<evidence type="ECO:0000256" key="2">
    <source>
        <dbReference type="ARBA" id="ARBA00022980"/>
    </source>
</evidence>
<protein>
    <submittedName>
        <fullName evidence="5 6">Serrate protein</fullName>
    </submittedName>
</protein>
<dbReference type="InterPro" id="IPR001197">
    <property type="entry name" value="Ribosomal_uL16_euk_arch"/>
</dbReference>
<dbReference type="OrthoDB" id="10258869at2759"/>
<keyword evidence="3" id="KW-0687">Ribonucleoprotein</keyword>
<sequence length="250" mass="28499">MRKSWLHFASQPRFCRGVLDAKIRIFNLGQRVHLASDEYEKLSSETIEAARICCNKYLVKFCGKDQLHIRTVAEALLRAKLKFPGRQKIFISKKWGFTKYDRYQYQVYWDEGRLVNDGCGVKFFNDHGPLKKWETHDRAHVGSTNTSTDPTASGDSVMPARRPNWSSFQADGLLAEVAPLKSILQVKIGNGITIVAHCLGTFVALVWNHSGSGMNLSPHQDLSRRRVEEKSQNLKDEENFRRASSELSLK</sequence>
<keyword evidence="7" id="KW-1185">Reference proteome</keyword>
<reference evidence="6" key="2">
    <citation type="submission" date="2020-05" db="UniProtKB">
        <authorList>
            <consortium name="EnsemblMetazoa"/>
        </authorList>
    </citation>
    <scope>IDENTIFICATION</scope>
    <source>
        <strain evidence="6">JHB</strain>
    </source>
</reference>
<dbReference type="STRING" id="7176.B0X231"/>
<dbReference type="EnsemblMetazoa" id="CPIJ012999-RA">
    <property type="protein sequence ID" value="CPIJ012999-PA"/>
    <property type="gene ID" value="CPIJ012999"/>
</dbReference>
<evidence type="ECO:0000256" key="4">
    <source>
        <dbReference type="SAM" id="MobiDB-lite"/>
    </source>
</evidence>
<feature type="compositionally biased region" description="Basic and acidic residues" evidence="4">
    <location>
        <begin position="221"/>
        <end position="250"/>
    </location>
</feature>
<gene>
    <name evidence="6" type="primary">6046524</name>
    <name evidence="5" type="ORF">CpipJ_CPIJ012999</name>
</gene>
<dbReference type="InterPro" id="IPR047873">
    <property type="entry name" value="Ribosomal_uL16"/>
</dbReference>
<dbReference type="VEuPathDB" id="VectorBase:CPIJ012999"/>
<dbReference type="Gene3D" id="3.30.60.300">
    <property type="match status" value="1"/>
</dbReference>
<dbReference type="VEuPathDB" id="VectorBase:CQUJHB000366"/>
<dbReference type="HOGENOM" id="CLU_1112258_0_0_1"/>
<comment type="similarity">
    <text evidence="1">Belongs to the universal ribosomal protein uL16 family.</text>
</comment>
<dbReference type="KEGG" id="cqu:CpipJ_CPIJ012999"/>
<dbReference type="GO" id="GO:1990904">
    <property type="term" value="C:ribonucleoprotein complex"/>
    <property type="evidence" value="ECO:0007669"/>
    <property type="project" value="UniProtKB-KW"/>
</dbReference>
<feature type="region of interest" description="Disordered" evidence="4">
    <location>
        <begin position="215"/>
        <end position="250"/>
    </location>
</feature>
<accession>B0X231</accession>
<keyword evidence="2" id="KW-0689">Ribosomal protein</keyword>
<dbReference type="EMBL" id="DS232278">
    <property type="protein sequence ID" value="EDS38961.1"/>
    <property type="molecule type" value="Genomic_DNA"/>
</dbReference>
<dbReference type="eggNOG" id="KOG0857">
    <property type="taxonomic scope" value="Eukaryota"/>
</dbReference>
<dbReference type="GO" id="GO:0005840">
    <property type="term" value="C:ribosome"/>
    <property type="evidence" value="ECO:0007669"/>
    <property type="project" value="UniProtKB-KW"/>
</dbReference>
<organism>
    <name type="scientific">Culex quinquefasciatus</name>
    <name type="common">Southern house mosquito</name>
    <name type="synonym">Culex pungens</name>
    <dbReference type="NCBI Taxonomy" id="7176"/>
    <lineage>
        <taxon>Eukaryota</taxon>
        <taxon>Metazoa</taxon>
        <taxon>Ecdysozoa</taxon>
        <taxon>Arthropoda</taxon>
        <taxon>Hexapoda</taxon>
        <taxon>Insecta</taxon>
        <taxon>Pterygota</taxon>
        <taxon>Neoptera</taxon>
        <taxon>Endopterygota</taxon>
        <taxon>Diptera</taxon>
        <taxon>Nematocera</taxon>
        <taxon>Culicoidea</taxon>
        <taxon>Culicidae</taxon>
        <taxon>Culicinae</taxon>
        <taxon>Culicini</taxon>
        <taxon>Culex</taxon>
        <taxon>Culex</taxon>
    </lineage>
</organism>
<dbReference type="Proteomes" id="UP000002320">
    <property type="component" value="Unassembled WGS sequence"/>
</dbReference>
<proteinExistence type="inferred from homology"/>
<evidence type="ECO:0000313" key="7">
    <source>
        <dbReference type="Proteomes" id="UP000002320"/>
    </source>
</evidence>
<evidence type="ECO:0000256" key="1">
    <source>
        <dbReference type="ARBA" id="ARBA00008931"/>
    </source>
</evidence>
<dbReference type="Pfam" id="PF00252">
    <property type="entry name" value="Ribosomal_L16"/>
    <property type="match status" value="1"/>
</dbReference>
<reference evidence="5" key="1">
    <citation type="submission" date="2007-03" db="EMBL/GenBank/DDBJ databases">
        <title>Annotation of Culex pipiens quinquefasciatus.</title>
        <authorList>
            <consortium name="The Broad Institute Genome Sequencing Platform"/>
            <person name="Atkinson P.W."/>
            <person name="Hemingway J."/>
            <person name="Christensen B.M."/>
            <person name="Higgs S."/>
            <person name="Kodira C."/>
            <person name="Hannick L."/>
            <person name="Megy K."/>
            <person name="O'Leary S."/>
            <person name="Pearson M."/>
            <person name="Haas B.J."/>
            <person name="Mauceli E."/>
            <person name="Wortman J.R."/>
            <person name="Lee N.H."/>
            <person name="Guigo R."/>
            <person name="Stanke M."/>
            <person name="Alvarado L."/>
            <person name="Amedeo P."/>
            <person name="Antoine C.H."/>
            <person name="Arensburger P."/>
            <person name="Bidwell S.L."/>
            <person name="Crawford M."/>
            <person name="Camaro F."/>
            <person name="Devon K."/>
            <person name="Engels R."/>
            <person name="Hammond M."/>
            <person name="Howarth C."/>
            <person name="Koehrsen M."/>
            <person name="Lawson D."/>
            <person name="Montgomery P."/>
            <person name="Nene V."/>
            <person name="Nusbaum C."/>
            <person name="Puiu D."/>
            <person name="Romero-Severson J."/>
            <person name="Severson D.W."/>
            <person name="Shumway M."/>
            <person name="Sisk P."/>
            <person name="Stolte C."/>
            <person name="Zeng Q."/>
            <person name="Eisenstadt E."/>
            <person name="Fraser-Liggett C."/>
            <person name="Strausberg R."/>
            <person name="Galagan J."/>
            <person name="Birren B."/>
            <person name="Collins F.H."/>
        </authorList>
    </citation>
    <scope>NUCLEOTIDE SEQUENCE [LARGE SCALE GENOMIC DNA]</scope>
    <source>
        <strain evidence="5">JHB</strain>
    </source>
</reference>
<name>B0X231_CULQU</name>
<evidence type="ECO:0000313" key="5">
    <source>
        <dbReference type="EMBL" id="EDS38961.1"/>
    </source>
</evidence>
<dbReference type="SUPFAM" id="SSF54686">
    <property type="entry name" value="Ribosomal protein L16p/L10e"/>
    <property type="match status" value="1"/>
</dbReference>
<dbReference type="InterPro" id="IPR036920">
    <property type="entry name" value="Ribosomal_uL16_sf"/>
</dbReference>
<dbReference type="GO" id="GO:0006412">
    <property type="term" value="P:translation"/>
    <property type="evidence" value="ECO:0007669"/>
    <property type="project" value="InterPro"/>
</dbReference>
<dbReference type="PANTHER" id="PTHR11726">
    <property type="entry name" value="60S RIBOSOMAL PROTEIN L10"/>
    <property type="match status" value="1"/>
</dbReference>
<dbReference type="Gene3D" id="3.90.1170.10">
    <property type="entry name" value="Ribosomal protein L10e/L16"/>
    <property type="match status" value="2"/>
</dbReference>
<evidence type="ECO:0000313" key="6">
    <source>
        <dbReference type="EnsemblMetazoa" id="CPIJ012999-PA"/>
    </source>
</evidence>
<dbReference type="InParanoid" id="B0X231"/>
<dbReference type="GO" id="GO:0003735">
    <property type="term" value="F:structural constituent of ribosome"/>
    <property type="evidence" value="ECO:0007669"/>
    <property type="project" value="InterPro"/>
</dbReference>
<dbReference type="FunFam" id="3.30.60.300:FF:000003">
    <property type="entry name" value="60S ribosomal protein L10, putative"/>
    <property type="match status" value="1"/>
</dbReference>
<dbReference type="AlphaFoldDB" id="B0X231"/>
<evidence type="ECO:0000256" key="3">
    <source>
        <dbReference type="ARBA" id="ARBA00023274"/>
    </source>
</evidence>